<dbReference type="Proteomes" id="UP001187471">
    <property type="component" value="Unassembled WGS sequence"/>
</dbReference>
<dbReference type="EMBL" id="JAVXUO010001844">
    <property type="protein sequence ID" value="KAK2978691.1"/>
    <property type="molecule type" value="Genomic_DNA"/>
</dbReference>
<proteinExistence type="inferred from homology"/>
<evidence type="ECO:0000256" key="1">
    <source>
        <dbReference type="ARBA" id="ARBA00008468"/>
    </source>
</evidence>
<name>A0AA88UE63_9ASTE</name>
<organism evidence="2 3">
    <name type="scientific">Escallonia rubra</name>
    <dbReference type="NCBI Taxonomy" id="112253"/>
    <lineage>
        <taxon>Eukaryota</taxon>
        <taxon>Viridiplantae</taxon>
        <taxon>Streptophyta</taxon>
        <taxon>Embryophyta</taxon>
        <taxon>Tracheophyta</taxon>
        <taxon>Spermatophyta</taxon>
        <taxon>Magnoliopsida</taxon>
        <taxon>eudicotyledons</taxon>
        <taxon>Gunneridae</taxon>
        <taxon>Pentapetalae</taxon>
        <taxon>asterids</taxon>
        <taxon>campanulids</taxon>
        <taxon>Escalloniales</taxon>
        <taxon>Escalloniaceae</taxon>
        <taxon>Escallonia</taxon>
    </lineage>
</organism>
<dbReference type="AlphaFoldDB" id="A0AA88UE63"/>
<dbReference type="PANTHER" id="PTHR47882">
    <property type="entry name" value="BIOGENESIS OF LYSOSOME-RELATED ORGANELLES COMPLEX 1 SUBUNIT 2"/>
    <property type="match status" value="1"/>
</dbReference>
<evidence type="ECO:0008006" key="4">
    <source>
        <dbReference type="Google" id="ProtNLM"/>
    </source>
</evidence>
<sequence>MPVPSFFEIKPEIPETQSLLLSRHKLQGQEEQETVSDGTERTVDVYIDAELQSLGAVETVEEKESIQEAPLDFQVPDQRVFGVLDTAQANAHSRIKELAPSKIMKRMEVKESDACVGAESGAVHAERYAREYQSSDDVVGHDCKDVTQENRSGLGDEQEELTEALSNLFTSVSTTIKGELKMVHSFSSIIVSYNELPSQLKERLFRRPGVEQATNNLLELLEKMNIRVAEEYKGFGDVASGLRVFVEQLKCKSGNFDEYVQQIDIIEKQVTEFEAVISMLDKYVSLLETEVQSVYRIPPS</sequence>
<keyword evidence="3" id="KW-1185">Reference proteome</keyword>
<protein>
    <recommendedName>
        <fullName evidence="4">Biogenesis of lysosome-related organelles complex 1 subunit 2</fullName>
    </recommendedName>
</protein>
<gene>
    <name evidence="2" type="ORF">RJ640_009902</name>
</gene>
<dbReference type="InterPro" id="IPR019269">
    <property type="entry name" value="BLOC1_su2"/>
</dbReference>
<accession>A0AA88UE63</accession>
<comment type="similarity">
    <text evidence="1">Belongs to the BLOC1S2 family.</text>
</comment>
<dbReference type="Pfam" id="PF10046">
    <property type="entry name" value="BLOC1_2"/>
    <property type="match status" value="1"/>
</dbReference>
<reference evidence="2" key="1">
    <citation type="submission" date="2022-12" db="EMBL/GenBank/DDBJ databases">
        <title>Draft genome assemblies for two species of Escallonia (Escalloniales).</title>
        <authorList>
            <person name="Chanderbali A."/>
            <person name="Dervinis C."/>
            <person name="Anghel I."/>
            <person name="Soltis D."/>
            <person name="Soltis P."/>
            <person name="Zapata F."/>
        </authorList>
    </citation>
    <scope>NUCLEOTIDE SEQUENCE</scope>
    <source>
        <strain evidence="2">UCBG92.1500</strain>
        <tissue evidence="2">Leaf</tissue>
    </source>
</reference>
<dbReference type="PANTHER" id="PTHR47882:SF1">
    <property type="entry name" value="BIOGENESIS OF LYSOSOME-RELATED ORGANELLES COMPLEX 1 SUBUNIT 2"/>
    <property type="match status" value="1"/>
</dbReference>
<evidence type="ECO:0000313" key="2">
    <source>
        <dbReference type="EMBL" id="KAK2978691.1"/>
    </source>
</evidence>
<evidence type="ECO:0000313" key="3">
    <source>
        <dbReference type="Proteomes" id="UP001187471"/>
    </source>
</evidence>
<comment type="caution">
    <text evidence="2">The sequence shown here is derived from an EMBL/GenBank/DDBJ whole genome shotgun (WGS) entry which is preliminary data.</text>
</comment>